<dbReference type="Gene3D" id="3.30.1330.60">
    <property type="entry name" value="OmpA-like domain"/>
    <property type="match status" value="1"/>
</dbReference>
<feature type="compositionally biased region" description="Basic and acidic residues" evidence="5">
    <location>
        <begin position="162"/>
        <end position="178"/>
    </location>
</feature>
<dbReference type="PANTHER" id="PTHR30329:SF21">
    <property type="entry name" value="LIPOPROTEIN YIAD-RELATED"/>
    <property type="match status" value="1"/>
</dbReference>
<keyword evidence="2 4" id="KW-0472">Membrane</keyword>
<dbReference type="AlphaFoldDB" id="A0A250L144"/>
<evidence type="ECO:0000313" key="8">
    <source>
        <dbReference type="Proteomes" id="UP000266313"/>
    </source>
</evidence>
<evidence type="ECO:0000256" key="5">
    <source>
        <dbReference type="SAM" id="MobiDB-lite"/>
    </source>
</evidence>
<dbReference type="KEGG" id="mmai:sS8_3857"/>
<reference evidence="7 8" key="1">
    <citation type="submission" date="2016-12" db="EMBL/GenBank/DDBJ databases">
        <title>Genome sequencing of Methylocaldum marinum.</title>
        <authorList>
            <person name="Takeuchi M."/>
            <person name="Kamagata Y."/>
            <person name="Hiraoka S."/>
            <person name="Oshima K."/>
            <person name="Hattori M."/>
            <person name="Iwasaki W."/>
        </authorList>
    </citation>
    <scope>NUCLEOTIDE SEQUENCE [LARGE SCALE GENOMIC DNA]</scope>
    <source>
        <strain evidence="7 8">S8</strain>
    </source>
</reference>
<dbReference type="InterPro" id="IPR036737">
    <property type="entry name" value="OmpA-like_sf"/>
</dbReference>
<evidence type="ECO:0000313" key="7">
    <source>
        <dbReference type="EMBL" id="BBA35789.1"/>
    </source>
</evidence>
<dbReference type="PANTHER" id="PTHR30329">
    <property type="entry name" value="STATOR ELEMENT OF FLAGELLAR MOTOR COMPLEX"/>
    <property type="match status" value="1"/>
</dbReference>
<comment type="subcellular location">
    <subcellularLocation>
        <location evidence="1">Cell outer membrane</location>
    </subcellularLocation>
</comment>
<keyword evidence="8" id="KW-1185">Reference proteome</keyword>
<evidence type="ECO:0000256" key="1">
    <source>
        <dbReference type="ARBA" id="ARBA00004442"/>
    </source>
</evidence>
<evidence type="ECO:0000256" key="4">
    <source>
        <dbReference type="PROSITE-ProRule" id="PRU00473"/>
    </source>
</evidence>
<dbReference type="SUPFAM" id="SSF103088">
    <property type="entry name" value="OmpA-like"/>
    <property type="match status" value="1"/>
</dbReference>
<evidence type="ECO:0000256" key="2">
    <source>
        <dbReference type="ARBA" id="ARBA00023136"/>
    </source>
</evidence>
<dbReference type="Proteomes" id="UP000266313">
    <property type="component" value="Chromosome"/>
</dbReference>
<dbReference type="OrthoDB" id="9782229at2"/>
<organism evidence="7 8">
    <name type="scientific">Methylocaldum marinum</name>
    <dbReference type="NCBI Taxonomy" id="1432792"/>
    <lineage>
        <taxon>Bacteria</taxon>
        <taxon>Pseudomonadati</taxon>
        <taxon>Pseudomonadota</taxon>
        <taxon>Gammaproteobacteria</taxon>
        <taxon>Methylococcales</taxon>
        <taxon>Methylococcaceae</taxon>
        <taxon>Methylocaldum</taxon>
    </lineage>
</organism>
<proteinExistence type="predicted"/>
<evidence type="ECO:0000256" key="3">
    <source>
        <dbReference type="ARBA" id="ARBA00023237"/>
    </source>
</evidence>
<dbReference type="InterPro" id="IPR006665">
    <property type="entry name" value="OmpA-like"/>
</dbReference>
<feature type="region of interest" description="Disordered" evidence="5">
    <location>
        <begin position="139"/>
        <end position="199"/>
    </location>
</feature>
<dbReference type="InterPro" id="IPR050330">
    <property type="entry name" value="Bact_OuterMem_StrucFunc"/>
</dbReference>
<dbReference type="InterPro" id="IPR006664">
    <property type="entry name" value="OMP_bac"/>
</dbReference>
<feature type="domain" description="OmpA-like" evidence="6">
    <location>
        <begin position="55"/>
        <end position="172"/>
    </location>
</feature>
<dbReference type="PROSITE" id="PS51257">
    <property type="entry name" value="PROKAR_LIPOPROTEIN"/>
    <property type="match status" value="1"/>
</dbReference>
<dbReference type="Pfam" id="PF00691">
    <property type="entry name" value="OmpA"/>
    <property type="match status" value="1"/>
</dbReference>
<evidence type="ECO:0000259" key="6">
    <source>
        <dbReference type="PROSITE" id="PS51123"/>
    </source>
</evidence>
<dbReference type="CDD" id="cd07185">
    <property type="entry name" value="OmpA_C-like"/>
    <property type="match status" value="1"/>
</dbReference>
<accession>A0A250L144</accession>
<dbReference type="EMBL" id="AP017928">
    <property type="protein sequence ID" value="BBA35789.1"/>
    <property type="molecule type" value="Genomic_DNA"/>
</dbReference>
<dbReference type="PRINTS" id="PR01021">
    <property type="entry name" value="OMPADOMAIN"/>
</dbReference>
<gene>
    <name evidence="7" type="ORF">sS8_3857</name>
</gene>
<sequence length="199" mass="21592">MNMRWIAIGLCSVMLVGCTTDPHTGGRRPLGKVMGVDREGRAMRLALEDAGVDVERTSENTLDVDVPFSFGSANLTQQVQSSLKSVASVLNQYPESTVTVTGHADDVGSDRQNLRLSERRADNVADYLISNGVNAARISQQGVGERDPKFSGTDEASRAQNRRVELTIETRKEMREQTSGRPSAAEPSAPRTYPPSGVE</sequence>
<dbReference type="PROSITE" id="PS51123">
    <property type="entry name" value="OMPA_2"/>
    <property type="match status" value="1"/>
</dbReference>
<protein>
    <submittedName>
        <fullName evidence="7">Outer membrane protein/peptidoglycan-associated (Lipo)protein</fullName>
    </submittedName>
</protein>
<dbReference type="GO" id="GO:0009279">
    <property type="term" value="C:cell outer membrane"/>
    <property type="evidence" value="ECO:0007669"/>
    <property type="project" value="UniProtKB-SubCell"/>
</dbReference>
<dbReference type="RefSeq" id="WP_119631082.1">
    <property type="nucleotide sequence ID" value="NZ_AP017928.1"/>
</dbReference>
<keyword evidence="3" id="KW-0998">Cell outer membrane</keyword>
<name>A0A250L144_9GAMM</name>